<reference evidence="1" key="2">
    <citation type="journal article" date="2015" name="Fish Shellfish Immunol.">
        <title>Early steps in the European eel (Anguilla anguilla)-Vibrio vulnificus interaction in the gills: Role of the RtxA13 toxin.</title>
        <authorList>
            <person name="Callol A."/>
            <person name="Pajuelo D."/>
            <person name="Ebbesson L."/>
            <person name="Teles M."/>
            <person name="MacKenzie S."/>
            <person name="Amaro C."/>
        </authorList>
    </citation>
    <scope>NUCLEOTIDE SEQUENCE</scope>
</reference>
<reference evidence="1" key="1">
    <citation type="submission" date="2014-11" db="EMBL/GenBank/DDBJ databases">
        <authorList>
            <person name="Amaro Gonzalez C."/>
        </authorList>
    </citation>
    <scope>NUCLEOTIDE SEQUENCE</scope>
</reference>
<protein>
    <submittedName>
        <fullName evidence="1">Uncharacterized protein</fullName>
    </submittedName>
</protein>
<accession>A0A0E9PJC3</accession>
<dbReference type="EMBL" id="GBXM01103953">
    <property type="protein sequence ID" value="JAH04624.1"/>
    <property type="molecule type" value="Transcribed_RNA"/>
</dbReference>
<name>A0A0E9PJC3_ANGAN</name>
<dbReference type="AlphaFoldDB" id="A0A0E9PJC3"/>
<evidence type="ECO:0000313" key="1">
    <source>
        <dbReference type="EMBL" id="JAH04624.1"/>
    </source>
</evidence>
<proteinExistence type="predicted"/>
<organism evidence="1">
    <name type="scientific">Anguilla anguilla</name>
    <name type="common">European freshwater eel</name>
    <name type="synonym">Muraena anguilla</name>
    <dbReference type="NCBI Taxonomy" id="7936"/>
    <lineage>
        <taxon>Eukaryota</taxon>
        <taxon>Metazoa</taxon>
        <taxon>Chordata</taxon>
        <taxon>Craniata</taxon>
        <taxon>Vertebrata</taxon>
        <taxon>Euteleostomi</taxon>
        <taxon>Actinopterygii</taxon>
        <taxon>Neopterygii</taxon>
        <taxon>Teleostei</taxon>
        <taxon>Anguilliformes</taxon>
        <taxon>Anguillidae</taxon>
        <taxon>Anguilla</taxon>
    </lineage>
</organism>
<sequence length="40" mass="4721">MRRLNHGRFSSGASYLTQCIPKCIHYYFPATSINIWARLF</sequence>